<evidence type="ECO:0000256" key="5">
    <source>
        <dbReference type="ARBA" id="ARBA00023015"/>
    </source>
</evidence>
<reference evidence="11 12" key="1">
    <citation type="submission" date="2018-07" db="EMBL/GenBank/DDBJ databases">
        <title>Genomic Encyclopedia of Type Strains, Phase III (KMG-III): the genomes of soil and plant-associated and newly described type strains.</title>
        <authorList>
            <person name="Whitman W."/>
        </authorList>
    </citation>
    <scope>NUCLEOTIDE SEQUENCE [LARGE SCALE GENOMIC DNA]</scope>
    <source>
        <strain evidence="11 12">CECT 8333</strain>
    </source>
</reference>
<dbReference type="GO" id="GO:0000160">
    <property type="term" value="P:phosphorelay signal transduction system"/>
    <property type="evidence" value="ECO:0007669"/>
    <property type="project" value="UniProtKB-KW"/>
</dbReference>
<accession>A0A369BJ23</accession>
<evidence type="ECO:0000313" key="11">
    <source>
        <dbReference type="EMBL" id="RCX20576.1"/>
    </source>
</evidence>
<feature type="modified residue" description="4-aspartylphosphate" evidence="8">
    <location>
        <position position="55"/>
    </location>
</feature>
<comment type="subcellular location">
    <subcellularLocation>
        <location evidence="1">Cytoplasm</location>
    </subcellularLocation>
</comment>
<dbReference type="InterPro" id="IPR001789">
    <property type="entry name" value="Sig_transdc_resp-reg_receiver"/>
</dbReference>
<keyword evidence="2" id="KW-0963">Cytoplasm</keyword>
<dbReference type="InterPro" id="IPR018060">
    <property type="entry name" value="HTH_AraC"/>
</dbReference>
<evidence type="ECO:0000256" key="4">
    <source>
        <dbReference type="ARBA" id="ARBA00023012"/>
    </source>
</evidence>
<dbReference type="PROSITE" id="PS50110">
    <property type="entry name" value="RESPONSE_REGULATORY"/>
    <property type="match status" value="1"/>
</dbReference>
<dbReference type="InterPro" id="IPR009057">
    <property type="entry name" value="Homeodomain-like_sf"/>
</dbReference>
<evidence type="ECO:0000259" key="9">
    <source>
        <dbReference type="PROSITE" id="PS01124"/>
    </source>
</evidence>
<sequence length="513" mass="59358">MYNVLIVEDSKPILRNITTLLCSLDLPVTVVATATNGEDALEIIRQQPVHLLLTDIRMPKMDGLALIEQAKLIHPQLKVVLISGYSDFEYTRKALNLQVFDYLLKPVERQQLSEVMNRAIEQLSRHAHNEVEMLKDIIEPVYYGKMELNEQFQHYAKLMFIVRKQPFTAGRAGWNREALQHRLSELFAPHACWVFPTYFPKQFLVLVNGTVTGKYSTVYECMESARRHLYSHGIDATIGGQLQPAEPGKLPELYYRLTEMINEHQRINQGTVLDSGVPLSQIRSESENGDPFLAANFVEMIRGRRKEQFELKLTEQLAKWSGENLRLAELERFIGLLIDTFAHLITEQDSDNRLSLEESSAQLFDRESFAGFGRDLLDWSGLCFEMLQAHQRKNAQEWFQQVDEYVKMNMYSPLSITDVARKFHISPSYISRIIKKCTQSTFVQYYTKLKINEACKLMEGRPDMKFKEISDALSFSDQHYFSKVFKEYMGYNPTEYREQVLAGQDGEEKGIRG</sequence>
<dbReference type="GO" id="GO:0043565">
    <property type="term" value="F:sequence-specific DNA binding"/>
    <property type="evidence" value="ECO:0007669"/>
    <property type="project" value="InterPro"/>
</dbReference>
<dbReference type="Gene3D" id="3.40.50.2300">
    <property type="match status" value="1"/>
</dbReference>
<dbReference type="Proteomes" id="UP000253090">
    <property type="component" value="Unassembled WGS sequence"/>
</dbReference>
<dbReference type="OrthoDB" id="2676256at2"/>
<evidence type="ECO:0000313" key="12">
    <source>
        <dbReference type="Proteomes" id="UP000253090"/>
    </source>
</evidence>
<name>A0A369BJ23_9BACL</name>
<dbReference type="GO" id="GO:0005737">
    <property type="term" value="C:cytoplasm"/>
    <property type="evidence" value="ECO:0007669"/>
    <property type="project" value="UniProtKB-SubCell"/>
</dbReference>
<dbReference type="PROSITE" id="PS01124">
    <property type="entry name" value="HTH_ARAC_FAMILY_2"/>
    <property type="match status" value="1"/>
</dbReference>
<dbReference type="Pfam" id="PF00072">
    <property type="entry name" value="Response_reg"/>
    <property type="match status" value="1"/>
</dbReference>
<evidence type="ECO:0000256" key="8">
    <source>
        <dbReference type="PROSITE-ProRule" id="PRU00169"/>
    </source>
</evidence>
<dbReference type="EMBL" id="QPJW01000003">
    <property type="protein sequence ID" value="RCX20576.1"/>
    <property type="molecule type" value="Genomic_DNA"/>
</dbReference>
<dbReference type="SMART" id="SM00448">
    <property type="entry name" value="REC"/>
    <property type="match status" value="1"/>
</dbReference>
<dbReference type="CDD" id="cd17536">
    <property type="entry name" value="REC_YesN-like"/>
    <property type="match status" value="1"/>
</dbReference>
<dbReference type="Pfam" id="PF12833">
    <property type="entry name" value="HTH_18"/>
    <property type="match status" value="1"/>
</dbReference>
<keyword evidence="4" id="KW-0902">Two-component regulatory system</keyword>
<dbReference type="InterPro" id="IPR051552">
    <property type="entry name" value="HptR"/>
</dbReference>
<dbReference type="InterPro" id="IPR011006">
    <property type="entry name" value="CheY-like_superfamily"/>
</dbReference>
<evidence type="ECO:0000256" key="7">
    <source>
        <dbReference type="ARBA" id="ARBA00023163"/>
    </source>
</evidence>
<dbReference type="GO" id="GO:0003700">
    <property type="term" value="F:DNA-binding transcription factor activity"/>
    <property type="evidence" value="ECO:0007669"/>
    <property type="project" value="InterPro"/>
</dbReference>
<dbReference type="SMART" id="SM00342">
    <property type="entry name" value="HTH_ARAC"/>
    <property type="match status" value="1"/>
</dbReference>
<dbReference type="PANTHER" id="PTHR42713:SF3">
    <property type="entry name" value="TRANSCRIPTIONAL REGULATORY PROTEIN HPTR"/>
    <property type="match status" value="1"/>
</dbReference>
<keyword evidence="3 8" id="KW-0597">Phosphoprotein</keyword>
<protein>
    <submittedName>
        <fullName evidence="11">Two-component system response regulator YesN</fullName>
    </submittedName>
</protein>
<dbReference type="RefSeq" id="WP_114496639.1">
    <property type="nucleotide sequence ID" value="NZ_QPJW01000003.1"/>
</dbReference>
<gene>
    <name evidence="11" type="ORF">DFP94_103307</name>
</gene>
<proteinExistence type="predicted"/>
<evidence type="ECO:0000256" key="1">
    <source>
        <dbReference type="ARBA" id="ARBA00004496"/>
    </source>
</evidence>
<dbReference type="Gene3D" id="1.10.10.60">
    <property type="entry name" value="Homeodomain-like"/>
    <property type="match status" value="2"/>
</dbReference>
<evidence type="ECO:0000259" key="10">
    <source>
        <dbReference type="PROSITE" id="PS50110"/>
    </source>
</evidence>
<evidence type="ECO:0000256" key="6">
    <source>
        <dbReference type="ARBA" id="ARBA00023125"/>
    </source>
</evidence>
<evidence type="ECO:0000256" key="2">
    <source>
        <dbReference type="ARBA" id="ARBA00022490"/>
    </source>
</evidence>
<dbReference type="PANTHER" id="PTHR42713">
    <property type="entry name" value="HISTIDINE KINASE-RELATED"/>
    <property type="match status" value="1"/>
</dbReference>
<keyword evidence="7" id="KW-0804">Transcription</keyword>
<evidence type="ECO:0000256" key="3">
    <source>
        <dbReference type="ARBA" id="ARBA00022553"/>
    </source>
</evidence>
<feature type="domain" description="HTH araC/xylS-type" evidence="9">
    <location>
        <begin position="400"/>
        <end position="499"/>
    </location>
</feature>
<dbReference type="SUPFAM" id="SSF46689">
    <property type="entry name" value="Homeodomain-like"/>
    <property type="match status" value="2"/>
</dbReference>
<keyword evidence="6" id="KW-0238">DNA-binding</keyword>
<keyword evidence="12" id="KW-1185">Reference proteome</keyword>
<feature type="domain" description="Response regulatory" evidence="10">
    <location>
        <begin position="3"/>
        <end position="120"/>
    </location>
</feature>
<organism evidence="11 12">
    <name type="scientific">Fontibacillus phaseoli</name>
    <dbReference type="NCBI Taxonomy" id="1416533"/>
    <lineage>
        <taxon>Bacteria</taxon>
        <taxon>Bacillati</taxon>
        <taxon>Bacillota</taxon>
        <taxon>Bacilli</taxon>
        <taxon>Bacillales</taxon>
        <taxon>Paenibacillaceae</taxon>
        <taxon>Fontibacillus</taxon>
    </lineage>
</organism>
<keyword evidence="5" id="KW-0805">Transcription regulation</keyword>
<dbReference type="SUPFAM" id="SSF52172">
    <property type="entry name" value="CheY-like"/>
    <property type="match status" value="1"/>
</dbReference>
<comment type="caution">
    <text evidence="11">The sequence shown here is derived from an EMBL/GenBank/DDBJ whole genome shotgun (WGS) entry which is preliminary data.</text>
</comment>
<dbReference type="AlphaFoldDB" id="A0A369BJ23"/>